<accession>A0ACB7SQD3</accession>
<name>A0ACB7SQD3_HYAAI</name>
<dbReference type="EMBL" id="CM023483">
    <property type="protein sequence ID" value="KAH6936134.1"/>
    <property type="molecule type" value="Genomic_DNA"/>
</dbReference>
<proteinExistence type="predicted"/>
<comment type="caution">
    <text evidence="1">The sequence shown here is derived from an EMBL/GenBank/DDBJ whole genome shotgun (WGS) entry which is preliminary data.</text>
</comment>
<keyword evidence="2" id="KW-1185">Reference proteome</keyword>
<protein>
    <submittedName>
        <fullName evidence="1">Uncharacterized protein</fullName>
    </submittedName>
</protein>
<sequence length="167" mass="18483">MPQREKHEKCMLDGVDALMKAGSTRTTRSGKDPLGKVGHYFQRNKLCLLVSDKEGGFVVMEQGDYSTRATEAIRKNFDARRPNGGASPEVVELCAVTDKLRKRVDALLAPCTLDKLMQIQRESAEFAVPMVRAEQAMAEVDCECEMSTDEVPVDRPGSTDSREGSRT</sequence>
<dbReference type="Proteomes" id="UP000821845">
    <property type="component" value="Chromosome 3"/>
</dbReference>
<reference evidence="1" key="1">
    <citation type="submission" date="2020-05" db="EMBL/GenBank/DDBJ databases">
        <title>Large-scale comparative analyses of tick genomes elucidate their genetic diversity and vector capacities.</title>
        <authorList>
            <person name="Jia N."/>
            <person name="Wang J."/>
            <person name="Shi W."/>
            <person name="Du L."/>
            <person name="Sun Y."/>
            <person name="Zhan W."/>
            <person name="Jiang J."/>
            <person name="Wang Q."/>
            <person name="Zhang B."/>
            <person name="Ji P."/>
            <person name="Sakyi L.B."/>
            <person name="Cui X."/>
            <person name="Yuan T."/>
            <person name="Jiang B."/>
            <person name="Yang W."/>
            <person name="Lam T.T.-Y."/>
            <person name="Chang Q."/>
            <person name="Ding S."/>
            <person name="Wang X."/>
            <person name="Zhu J."/>
            <person name="Ruan X."/>
            <person name="Zhao L."/>
            <person name="Wei J."/>
            <person name="Que T."/>
            <person name="Du C."/>
            <person name="Cheng J."/>
            <person name="Dai P."/>
            <person name="Han X."/>
            <person name="Huang E."/>
            <person name="Gao Y."/>
            <person name="Liu J."/>
            <person name="Shao H."/>
            <person name="Ye R."/>
            <person name="Li L."/>
            <person name="Wei W."/>
            <person name="Wang X."/>
            <person name="Wang C."/>
            <person name="Yang T."/>
            <person name="Huo Q."/>
            <person name="Li W."/>
            <person name="Guo W."/>
            <person name="Chen H."/>
            <person name="Zhou L."/>
            <person name="Ni X."/>
            <person name="Tian J."/>
            <person name="Zhou Y."/>
            <person name="Sheng Y."/>
            <person name="Liu T."/>
            <person name="Pan Y."/>
            <person name="Xia L."/>
            <person name="Li J."/>
            <person name="Zhao F."/>
            <person name="Cao W."/>
        </authorList>
    </citation>
    <scope>NUCLEOTIDE SEQUENCE</scope>
    <source>
        <strain evidence="1">Hyas-2018</strain>
    </source>
</reference>
<evidence type="ECO:0000313" key="2">
    <source>
        <dbReference type="Proteomes" id="UP000821845"/>
    </source>
</evidence>
<organism evidence="1 2">
    <name type="scientific">Hyalomma asiaticum</name>
    <name type="common">Tick</name>
    <dbReference type="NCBI Taxonomy" id="266040"/>
    <lineage>
        <taxon>Eukaryota</taxon>
        <taxon>Metazoa</taxon>
        <taxon>Ecdysozoa</taxon>
        <taxon>Arthropoda</taxon>
        <taxon>Chelicerata</taxon>
        <taxon>Arachnida</taxon>
        <taxon>Acari</taxon>
        <taxon>Parasitiformes</taxon>
        <taxon>Ixodida</taxon>
        <taxon>Ixodoidea</taxon>
        <taxon>Ixodidae</taxon>
        <taxon>Hyalomminae</taxon>
        <taxon>Hyalomma</taxon>
    </lineage>
</organism>
<evidence type="ECO:0000313" key="1">
    <source>
        <dbReference type="EMBL" id="KAH6936134.1"/>
    </source>
</evidence>
<gene>
    <name evidence="1" type="ORF">HPB50_013718</name>
</gene>